<gene>
    <name evidence="1" type="primary">Acey_s0795.g2395</name>
    <name evidence="1" type="ORF">Y032_0795g2395</name>
</gene>
<dbReference type="AlphaFoldDB" id="A0A016WC32"/>
<evidence type="ECO:0008006" key="3">
    <source>
        <dbReference type="Google" id="ProtNLM"/>
    </source>
</evidence>
<reference evidence="2" key="1">
    <citation type="journal article" date="2015" name="Nat. Genet.">
        <title>The genome and transcriptome of the zoonotic hookworm Ancylostoma ceylanicum identify infection-specific gene families.</title>
        <authorList>
            <person name="Schwarz E.M."/>
            <person name="Hu Y."/>
            <person name="Antoshechkin I."/>
            <person name="Miller M.M."/>
            <person name="Sternberg P.W."/>
            <person name="Aroian R.V."/>
        </authorList>
    </citation>
    <scope>NUCLEOTIDE SEQUENCE</scope>
    <source>
        <strain evidence="2">HY135</strain>
    </source>
</reference>
<accession>A0A016WC32</accession>
<evidence type="ECO:0000313" key="2">
    <source>
        <dbReference type="Proteomes" id="UP000024635"/>
    </source>
</evidence>
<comment type="caution">
    <text evidence="1">The sequence shown here is derived from an EMBL/GenBank/DDBJ whole genome shotgun (WGS) entry which is preliminary data.</text>
</comment>
<protein>
    <recommendedName>
        <fullName evidence="3">Reverse transcriptase domain-containing protein</fullName>
    </recommendedName>
</protein>
<dbReference type="OrthoDB" id="5865326at2759"/>
<proteinExistence type="predicted"/>
<dbReference type="EMBL" id="JARK01000395">
    <property type="protein sequence ID" value="EYC37399.1"/>
    <property type="molecule type" value="Genomic_DNA"/>
</dbReference>
<sequence length="101" mass="10934">MGKVLDGRSGAQYGDNQFRTDLMFVGDNAIFAKTDADATATDILSSIAGIAESHGLRINGDKTRIMTTNSSKSSVYHEGVKLKQVQEFKHLGCLVEEKKVA</sequence>
<name>A0A016WC32_9BILA</name>
<evidence type="ECO:0000313" key="1">
    <source>
        <dbReference type="EMBL" id="EYC37399.1"/>
    </source>
</evidence>
<keyword evidence="2" id="KW-1185">Reference proteome</keyword>
<dbReference type="Proteomes" id="UP000024635">
    <property type="component" value="Unassembled WGS sequence"/>
</dbReference>
<organism evidence="1 2">
    <name type="scientific">Ancylostoma ceylanicum</name>
    <dbReference type="NCBI Taxonomy" id="53326"/>
    <lineage>
        <taxon>Eukaryota</taxon>
        <taxon>Metazoa</taxon>
        <taxon>Ecdysozoa</taxon>
        <taxon>Nematoda</taxon>
        <taxon>Chromadorea</taxon>
        <taxon>Rhabditida</taxon>
        <taxon>Rhabditina</taxon>
        <taxon>Rhabditomorpha</taxon>
        <taxon>Strongyloidea</taxon>
        <taxon>Ancylostomatidae</taxon>
        <taxon>Ancylostomatinae</taxon>
        <taxon>Ancylostoma</taxon>
    </lineage>
</organism>